<comment type="caution">
    <text evidence="2">The sequence shown here is derived from an EMBL/GenBank/DDBJ whole genome shotgun (WGS) entry which is preliminary data.</text>
</comment>
<sequence>MYLDLQSSNTDYPEEGNGMCCSNEDEYPDGYWDEYSDGYSDRDTGAGYSTRDDVSNYSDGADYTNENQRVSYSDDRSSGTLQDEDDESDHSSGTLRSEDDEDNHSSGDIWSEGDEDNRSSVTLLDEGGKPFHSTEHFEDNSCEFETSETHYLEKTGWLVPNVPAEGIGSVNFKNGSSPSKKVFVVDFSKPFANNGSRGRVNIANSSGRLTIYLYLIDSGPLLTRETEELNIRGSSGPLTLYLYPQRDIRFNLNVRLSSGEFNMHYPDAFPRMVQVDRPINSFKTPPNEGVNSHGEKDVSTFNFICSSGPTELKYIEGFTYISSPTPSPAVSHGQKGAKGNSTMDSRRRQQQRGCTTSSNPVPPSTSSCYERERRPYNFAAGAGGNGGNGYTVRGNNTFQRAGGKEGTGASYNYNLNYTSNMSRRRRGGRDGITFVNGQRIEAIGGDGGMVVQYIFLFSSEGSAYHYC</sequence>
<evidence type="ECO:0000313" key="3">
    <source>
        <dbReference type="Proteomes" id="UP000217199"/>
    </source>
</evidence>
<proteinExistence type="predicted"/>
<feature type="compositionally biased region" description="Low complexity" evidence="1">
    <location>
        <begin position="355"/>
        <end position="367"/>
    </location>
</feature>
<organism evidence="2 3">
    <name type="scientific">Pyrrhoderma noxium</name>
    <dbReference type="NCBI Taxonomy" id="2282107"/>
    <lineage>
        <taxon>Eukaryota</taxon>
        <taxon>Fungi</taxon>
        <taxon>Dikarya</taxon>
        <taxon>Basidiomycota</taxon>
        <taxon>Agaricomycotina</taxon>
        <taxon>Agaricomycetes</taxon>
        <taxon>Hymenochaetales</taxon>
        <taxon>Hymenochaetaceae</taxon>
        <taxon>Pyrrhoderma</taxon>
    </lineage>
</organism>
<evidence type="ECO:0000313" key="2">
    <source>
        <dbReference type="EMBL" id="PAV15581.1"/>
    </source>
</evidence>
<feature type="compositionally biased region" description="Basic and acidic residues" evidence="1">
    <location>
        <begin position="39"/>
        <end position="54"/>
    </location>
</feature>
<protein>
    <submittedName>
        <fullName evidence="2">Uncharacterized protein</fullName>
    </submittedName>
</protein>
<name>A0A286U7M1_9AGAM</name>
<feature type="compositionally biased region" description="Basic and acidic residues" evidence="1">
    <location>
        <begin position="126"/>
        <end position="139"/>
    </location>
</feature>
<feature type="region of interest" description="Disordered" evidence="1">
    <location>
        <begin position="1"/>
        <end position="140"/>
    </location>
</feature>
<evidence type="ECO:0000256" key="1">
    <source>
        <dbReference type="SAM" id="MobiDB-lite"/>
    </source>
</evidence>
<gene>
    <name evidence="2" type="ORF">PNOK_0843900</name>
</gene>
<reference evidence="2 3" key="1">
    <citation type="journal article" date="2017" name="Mol. Ecol.">
        <title>Comparative and population genomic landscape of Phellinus noxius: A hypervariable fungus causing root rot in trees.</title>
        <authorList>
            <person name="Chung C.L."/>
            <person name="Lee T.J."/>
            <person name="Akiba M."/>
            <person name="Lee H.H."/>
            <person name="Kuo T.H."/>
            <person name="Liu D."/>
            <person name="Ke H.M."/>
            <person name="Yokoi T."/>
            <person name="Roa M.B."/>
            <person name="Lu M.J."/>
            <person name="Chang Y.Y."/>
            <person name="Ann P.J."/>
            <person name="Tsai J.N."/>
            <person name="Chen C.Y."/>
            <person name="Tzean S.S."/>
            <person name="Ota Y."/>
            <person name="Hattori T."/>
            <person name="Sahashi N."/>
            <person name="Liou R.F."/>
            <person name="Kikuchi T."/>
            <person name="Tsai I.J."/>
        </authorList>
    </citation>
    <scope>NUCLEOTIDE SEQUENCE [LARGE SCALE GENOMIC DNA]</scope>
    <source>
        <strain evidence="2 3">FFPRI411160</strain>
    </source>
</reference>
<keyword evidence="3" id="KW-1185">Reference proteome</keyword>
<dbReference type="EMBL" id="NBII01000009">
    <property type="protein sequence ID" value="PAV15581.1"/>
    <property type="molecule type" value="Genomic_DNA"/>
</dbReference>
<dbReference type="InParanoid" id="A0A286U7M1"/>
<feature type="compositionally biased region" description="Acidic residues" evidence="1">
    <location>
        <begin position="23"/>
        <end position="36"/>
    </location>
</feature>
<feature type="region of interest" description="Disordered" evidence="1">
    <location>
        <begin position="324"/>
        <end position="370"/>
    </location>
</feature>
<dbReference type="Proteomes" id="UP000217199">
    <property type="component" value="Unassembled WGS sequence"/>
</dbReference>
<feature type="compositionally biased region" description="Polar residues" evidence="1">
    <location>
        <begin position="1"/>
        <end position="11"/>
    </location>
</feature>
<accession>A0A286U7M1</accession>
<dbReference type="AlphaFoldDB" id="A0A286U7M1"/>